<protein>
    <submittedName>
        <fullName evidence="1">Uncharacterized protein</fullName>
    </submittedName>
</protein>
<dbReference type="AlphaFoldDB" id="A0A3M7S612"/>
<gene>
    <name evidence="1" type="ORF">BpHYR1_045608</name>
</gene>
<evidence type="ECO:0000313" key="2">
    <source>
        <dbReference type="Proteomes" id="UP000276133"/>
    </source>
</evidence>
<comment type="caution">
    <text evidence="1">The sequence shown here is derived from an EMBL/GenBank/DDBJ whole genome shotgun (WGS) entry which is preliminary data.</text>
</comment>
<keyword evidence="2" id="KW-1185">Reference proteome</keyword>
<sequence>MAKKDCIKKKDLNSLFRFRARLNMIARYTLNSRLQAKLNIHNLLRNSRYSHKMINLKKDSQVRAFTVLMAKKLSFKFYHLNQDWIVLKLFVLSLLIHDLLNFFISKPILGVCSSEEASLCLKIMASKYTAQKLPAEKNENELDE</sequence>
<reference evidence="1 2" key="1">
    <citation type="journal article" date="2018" name="Sci. Rep.">
        <title>Genomic signatures of local adaptation to the degree of environmental predictability in rotifers.</title>
        <authorList>
            <person name="Franch-Gras L."/>
            <person name="Hahn C."/>
            <person name="Garcia-Roger E.M."/>
            <person name="Carmona M.J."/>
            <person name="Serra M."/>
            <person name="Gomez A."/>
        </authorList>
    </citation>
    <scope>NUCLEOTIDE SEQUENCE [LARGE SCALE GENOMIC DNA]</scope>
    <source>
        <strain evidence="1">HYR1</strain>
    </source>
</reference>
<proteinExistence type="predicted"/>
<accession>A0A3M7S612</accession>
<name>A0A3M7S612_BRAPC</name>
<evidence type="ECO:0000313" key="1">
    <source>
        <dbReference type="EMBL" id="RNA31274.1"/>
    </source>
</evidence>
<dbReference type="EMBL" id="REGN01001959">
    <property type="protein sequence ID" value="RNA31274.1"/>
    <property type="molecule type" value="Genomic_DNA"/>
</dbReference>
<dbReference type="Proteomes" id="UP000276133">
    <property type="component" value="Unassembled WGS sequence"/>
</dbReference>
<organism evidence="1 2">
    <name type="scientific">Brachionus plicatilis</name>
    <name type="common">Marine rotifer</name>
    <name type="synonym">Brachionus muelleri</name>
    <dbReference type="NCBI Taxonomy" id="10195"/>
    <lineage>
        <taxon>Eukaryota</taxon>
        <taxon>Metazoa</taxon>
        <taxon>Spiralia</taxon>
        <taxon>Gnathifera</taxon>
        <taxon>Rotifera</taxon>
        <taxon>Eurotatoria</taxon>
        <taxon>Monogononta</taxon>
        <taxon>Pseudotrocha</taxon>
        <taxon>Ploima</taxon>
        <taxon>Brachionidae</taxon>
        <taxon>Brachionus</taxon>
    </lineage>
</organism>